<protein>
    <submittedName>
        <fullName evidence="3">DUF5801 domain-containing protein</fullName>
    </submittedName>
</protein>
<sequence>MAITININGTVTYDESVGAQVGGVAVGQEDNNDNDVAIGTLPSAFSTRLFNALQLNLSNTLATSISVAKSADDYITLTGSGSVVSLNFTTSAGAALPVYAGVATGGAASNLVALDGGAISLFADASLGGRLVLGVDADNDIVFALFLDPNATLTSAKVWMVQFEALDNPDDADFDDMIAMTGLGVGAGVSTAFDFNALPSGQNLFGTVGNSATALIVYGIDTHLNADGSFTNTSDTVNTSKGGGPTTIGIDNQMFDPGDGAFFTFVKNPVTNFLAGAPGGLDQNEADLAGNMQYTGGTLESDGGFVQISQIQGNSLATMTIAAYNIDGSPQGAALIAESGQAEDLIALDRIVVKNAAGQVLEDSDIAGPQNPNINITIDANGIATITGLGAGYKVEFYTASQAVKFDQVKITGVAGKFDIGGFGVNEATGVTKPLTGVQFEDDGPSVDLVLSGTAELRVDESKLNAVDTIDIGGVGGLLSTNLATFGTDGDGGGGAPEYKLTLGADVTSGLLDTATGLEVILSINAGGTLISGKVDDGGLVDVFTIAIDPSTGTITLTQMRALVNGDPTDGDEADTPLGLAVGTVGVQRTVTDGDDDTASDTVDISPIFKFEDAEPSLQPAGEAVPDLITDDTDIGVPSSDTVSTDDIFPLPPIFGSDGPNADDPIVYSLRVQGTDPNSGLVDTATGRAILLKKIGADVVGIVDTNGNGAIDLTETTVAIRYSLSDAPDPADPQTEIVTFTQYRSVVHGNINDPNESTTPETITAGLVFIDQTAIDGDDDVSAKVSFDLASITQLLDDGPTIGPIPDGVVDLTINDFVTNSLLGDVNNDPKTSPYTITDYTASLTVGGVPVHGVLAANAQSVKYWADTNGDTIFGNPGDTAYYELTLNQTANSGAGSYTFTVLIDPPPALTEFDFSDLPSGQNLFGAIARDKTDLDGLVLFVLGKNADINDPGDGQMTNTSSTVNTSKGGGPVTIGNTNQMIDPGEGTYFAYLSDAVTPMIAGVTGGLTQNSADDADTIGFGGTIGAHTAQVEIVQVQGGGTVTMDIKAYDLDLTANYGADGVVSDAEARDFVESPLLPADDPVNIIAVRVYNASGVLIEEWVDPEHDGTYANPTNSASVNVQFLATGVADVFYARVSGVNDDYMIEFETETQHDMALVEGVAGKFDIGGFNIIERQDIPDNELAFEVTVTDGDGDTASDDFTIGIDGTGQYDNGIIVI</sequence>
<evidence type="ECO:0000313" key="3">
    <source>
        <dbReference type="EMBL" id="MCL6698608.1"/>
    </source>
</evidence>
<feature type="region of interest" description="Disordered" evidence="1">
    <location>
        <begin position="952"/>
        <end position="972"/>
    </location>
</feature>
<dbReference type="RefSeq" id="WP_249904005.1">
    <property type="nucleotide sequence ID" value="NZ_JAMGBA010000002.1"/>
</dbReference>
<comment type="caution">
    <text evidence="3">The sequence shown here is derived from an EMBL/GenBank/DDBJ whole genome shotgun (WGS) entry which is preliminary data.</text>
</comment>
<dbReference type="Proteomes" id="UP001203410">
    <property type="component" value="Unassembled WGS sequence"/>
</dbReference>
<organism evidence="3 4">
    <name type="scientific">Sphingomonas caseinilyticus</name>
    <dbReference type="NCBI Taxonomy" id="2908205"/>
    <lineage>
        <taxon>Bacteria</taxon>
        <taxon>Pseudomonadati</taxon>
        <taxon>Pseudomonadota</taxon>
        <taxon>Alphaproteobacteria</taxon>
        <taxon>Sphingomonadales</taxon>
        <taxon>Sphingomonadaceae</taxon>
        <taxon>Sphingomonas</taxon>
    </lineage>
</organism>
<evidence type="ECO:0000256" key="1">
    <source>
        <dbReference type="SAM" id="MobiDB-lite"/>
    </source>
</evidence>
<name>A0ABT0RUC8_9SPHN</name>
<feature type="domain" description="DUF5801" evidence="2">
    <location>
        <begin position="628"/>
        <end position="783"/>
    </location>
</feature>
<feature type="compositionally biased region" description="Polar residues" evidence="1">
    <location>
        <begin position="956"/>
        <end position="967"/>
    </location>
</feature>
<proteinExistence type="predicted"/>
<evidence type="ECO:0000313" key="4">
    <source>
        <dbReference type="Proteomes" id="UP001203410"/>
    </source>
</evidence>
<gene>
    <name evidence="3" type="ORF">LZ496_07390</name>
</gene>
<evidence type="ECO:0000259" key="2">
    <source>
        <dbReference type="Pfam" id="PF19116"/>
    </source>
</evidence>
<keyword evidence="4" id="KW-1185">Reference proteome</keyword>
<dbReference type="InterPro" id="IPR043824">
    <property type="entry name" value="DUF5801"/>
</dbReference>
<dbReference type="EMBL" id="JAMGBA010000002">
    <property type="protein sequence ID" value="MCL6698608.1"/>
    <property type="molecule type" value="Genomic_DNA"/>
</dbReference>
<accession>A0ABT0RUC8</accession>
<feature type="domain" description="DUF5801" evidence="2">
    <location>
        <begin position="457"/>
        <end position="606"/>
    </location>
</feature>
<dbReference type="Pfam" id="PF19116">
    <property type="entry name" value="DUF5801"/>
    <property type="match status" value="2"/>
</dbReference>
<reference evidence="3 4" key="1">
    <citation type="submission" date="2022-05" db="EMBL/GenBank/DDBJ databases">
        <authorList>
            <person name="Jo J.-H."/>
            <person name="Im W.-T."/>
        </authorList>
    </citation>
    <scope>NUCLEOTIDE SEQUENCE [LARGE SCALE GENOMIC DNA]</scope>
    <source>
        <strain evidence="3 4">NSE70-1</strain>
    </source>
</reference>